<evidence type="ECO:0000313" key="2">
    <source>
        <dbReference type="Proteomes" id="UP000811246"/>
    </source>
</evidence>
<dbReference type="EMBL" id="CM031830">
    <property type="protein sequence ID" value="KAG6708993.1"/>
    <property type="molecule type" value="Genomic_DNA"/>
</dbReference>
<sequence>MWVFRIFSPPPPHVLPPPAFTSATVWTTDENNRPTAFSSHPRLAHVHFQFTQGHSKSIEPICFVDES</sequence>
<comment type="caution">
    <text evidence="1">The sequence shown here is derived from an EMBL/GenBank/DDBJ whole genome shotgun (WGS) entry which is preliminary data.</text>
</comment>
<gene>
    <name evidence="1" type="ORF">I3842_06G109700</name>
</gene>
<dbReference type="Proteomes" id="UP000811246">
    <property type="component" value="Chromosome 6"/>
</dbReference>
<proteinExistence type="predicted"/>
<evidence type="ECO:0000313" key="1">
    <source>
        <dbReference type="EMBL" id="KAG6708993.1"/>
    </source>
</evidence>
<protein>
    <submittedName>
        <fullName evidence="1">Uncharacterized protein</fullName>
    </submittedName>
</protein>
<organism evidence="1 2">
    <name type="scientific">Carya illinoinensis</name>
    <name type="common">Pecan</name>
    <dbReference type="NCBI Taxonomy" id="32201"/>
    <lineage>
        <taxon>Eukaryota</taxon>
        <taxon>Viridiplantae</taxon>
        <taxon>Streptophyta</taxon>
        <taxon>Embryophyta</taxon>
        <taxon>Tracheophyta</taxon>
        <taxon>Spermatophyta</taxon>
        <taxon>Magnoliopsida</taxon>
        <taxon>eudicotyledons</taxon>
        <taxon>Gunneridae</taxon>
        <taxon>Pentapetalae</taxon>
        <taxon>rosids</taxon>
        <taxon>fabids</taxon>
        <taxon>Fagales</taxon>
        <taxon>Juglandaceae</taxon>
        <taxon>Carya</taxon>
    </lineage>
</organism>
<dbReference type="AlphaFoldDB" id="A0A922EW81"/>
<accession>A0A922EW81</accession>
<reference evidence="1" key="1">
    <citation type="submission" date="2021-01" db="EMBL/GenBank/DDBJ databases">
        <authorList>
            <person name="Lovell J.T."/>
            <person name="Bentley N."/>
            <person name="Bhattarai G."/>
            <person name="Jenkins J.W."/>
            <person name="Sreedasyam A."/>
            <person name="Alarcon Y."/>
            <person name="Bock C."/>
            <person name="Boston L."/>
            <person name="Carlson J."/>
            <person name="Cervantes K."/>
            <person name="Clermont K."/>
            <person name="Krom N."/>
            <person name="Kubenka K."/>
            <person name="Mamidi S."/>
            <person name="Mattison C."/>
            <person name="Monteros M."/>
            <person name="Pisani C."/>
            <person name="Plott C."/>
            <person name="Rajasekar S."/>
            <person name="Rhein H.S."/>
            <person name="Rohla C."/>
            <person name="Song M."/>
            <person name="Hilaire R.S."/>
            <person name="Shu S."/>
            <person name="Wells L."/>
            <person name="Wang X."/>
            <person name="Webber J."/>
            <person name="Heerema R.J."/>
            <person name="Klein P."/>
            <person name="Conner P."/>
            <person name="Grauke L."/>
            <person name="Grimwood J."/>
            <person name="Schmutz J."/>
            <person name="Randall J.J."/>
        </authorList>
    </citation>
    <scope>NUCLEOTIDE SEQUENCE</scope>
    <source>
        <tissue evidence="1">Leaf</tissue>
    </source>
</reference>
<name>A0A922EW81_CARIL</name>